<keyword evidence="5" id="KW-0520">NAD</keyword>
<dbReference type="Gene3D" id="3.40.50.720">
    <property type="entry name" value="NAD(P)-binding Rossmann-like Domain"/>
    <property type="match status" value="1"/>
</dbReference>
<feature type="domain" description="Glyceraldehyde 3-phosphate dehydrogenase NAD(P) binding" evidence="8">
    <location>
        <begin position="2"/>
        <end position="161"/>
    </location>
</feature>
<dbReference type="Pfam" id="PF02800">
    <property type="entry name" value="Gp_dh_C"/>
    <property type="match status" value="1"/>
</dbReference>
<proteinExistence type="inferred from homology"/>
<dbReference type="AlphaFoldDB" id="A0A0G1N4Z2"/>
<feature type="binding site" evidence="4">
    <location>
        <position position="244"/>
    </location>
    <ligand>
        <name>D-glyceraldehyde 3-phosphate</name>
        <dbReference type="ChEBI" id="CHEBI:59776"/>
    </ligand>
</feature>
<dbReference type="InterPro" id="IPR020831">
    <property type="entry name" value="GlycerAld/Erythrose_P_DH"/>
</dbReference>
<feature type="binding site" evidence="5">
    <location>
        <position position="327"/>
    </location>
    <ligand>
        <name>NAD(+)</name>
        <dbReference type="ChEBI" id="CHEBI:57540"/>
    </ligand>
</feature>
<dbReference type="PRINTS" id="PR00078">
    <property type="entry name" value="G3PDHDRGNASE"/>
</dbReference>
<evidence type="ECO:0000313" key="9">
    <source>
        <dbReference type="EMBL" id="KKU15661.1"/>
    </source>
</evidence>
<protein>
    <submittedName>
        <fullName evidence="9">Glyceraldehyde-3-phosphate dehydrogenase, type I</fullName>
    </submittedName>
</protein>
<feature type="active site" description="Nucleophile" evidence="3">
    <location>
        <position position="161"/>
    </location>
</feature>
<dbReference type="Proteomes" id="UP000034727">
    <property type="component" value="Unassembled WGS sequence"/>
</dbReference>
<feature type="binding site" evidence="5">
    <location>
        <begin position="11"/>
        <end position="12"/>
    </location>
    <ligand>
        <name>NAD(+)</name>
        <dbReference type="ChEBI" id="CHEBI:57540"/>
    </ligand>
</feature>
<feature type="binding site" evidence="5">
    <location>
        <position position="33"/>
    </location>
    <ligand>
        <name>NAD(+)</name>
        <dbReference type="ChEBI" id="CHEBI:57540"/>
    </ligand>
</feature>
<evidence type="ECO:0000256" key="5">
    <source>
        <dbReference type="PIRSR" id="PIRSR000149-3"/>
    </source>
</evidence>
<dbReference type="PATRIC" id="fig|1618663.3.peg.213"/>
<dbReference type="InterPro" id="IPR036291">
    <property type="entry name" value="NAD(P)-bd_dom_sf"/>
</dbReference>
<accession>A0A0G1N4Z2</accession>
<dbReference type="PIRSF" id="PIRSF000149">
    <property type="entry name" value="GAP_DH"/>
    <property type="match status" value="1"/>
</dbReference>
<evidence type="ECO:0000259" key="8">
    <source>
        <dbReference type="SMART" id="SM00846"/>
    </source>
</evidence>
<dbReference type="GO" id="GO:0051287">
    <property type="term" value="F:NAD binding"/>
    <property type="evidence" value="ECO:0007669"/>
    <property type="project" value="InterPro"/>
</dbReference>
<comment type="caution">
    <text evidence="9">The sequence shown here is derived from an EMBL/GenBank/DDBJ whole genome shotgun (WGS) entry which is preliminary data.</text>
</comment>
<feature type="binding site" evidence="4">
    <location>
        <begin position="221"/>
        <end position="222"/>
    </location>
    <ligand>
        <name>D-glyceraldehyde 3-phosphate</name>
        <dbReference type="ChEBI" id="CHEBI:59776"/>
    </ligand>
</feature>
<dbReference type="CDD" id="cd05214">
    <property type="entry name" value="GAPDH_I_N"/>
    <property type="match status" value="1"/>
</dbReference>
<evidence type="ECO:0000256" key="1">
    <source>
        <dbReference type="ARBA" id="ARBA00007406"/>
    </source>
</evidence>
<keyword evidence="5" id="KW-0547">Nucleotide-binding</keyword>
<gene>
    <name evidence="9" type="ORF">UX22_C0005G0018</name>
</gene>
<name>A0A0G1N4Z2_9BACT</name>
<dbReference type="Pfam" id="PF00044">
    <property type="entry name" value="Gp_dh_N"/>
    <property type="match status" value="1"/>
</dbReference>
<dbReference type="SUPFAM" id="SSF55347">
    <property type="entry name" value="Glyceraldehyde-3-phosphate dehydrogenase-like, C-terminal domain"/>
    <property type="match status" value="1"/>
</dbReference>
<evidence type="ECO:0000256" key="3">
    <source>
        <dbReference type="PIRSR" id="PIRSR000149-1"/>
    </source>
</evidence>
<dbReference type="FunFam" id="3.30.360.10:FF:000002">
    <property type="entry name" value="Glyceraldehyde-3-phosphate dehydrogenase"/>
    <property type="match status" value="1"/>
</dbReference>
<evidence type="ECO:0000313" key="10">
    <source>
        <dbReference type="Proteomes" id="UP000034727"/>
    </source>
</evidence>
<evidence type="ECO:0000256" key="2">
    <source>
        <dbReference type="ARBA" id="ARBA00023002"/>
    </source>
</evidence>
<keyword evidence="2" id="KW-0560">Oxidoreductase</keyword>
<sequence>MKKIAINGFGRIGRLFFREVFDKGEFEIAAINDIGSPENFAYLLRYDTVYGKYGKSVSADVSGSGSALIVDGKRIPFLSEKDPAKLPWAKLDIDAVLESTGAFESFEKAGAHCEAGAKRVVISAPAKDTDGSGQYGGGKTIIVGINEDALAGIRVSSNGSCTTNAVAPVVKIIEESIGIEKAILNTVHAYTPTQAIVDSPVKGNDFRRGRAGAQNIVPSTTGAALAVSRVIKETKDKFDGIALRVPVPTGSVADITLISKRDTTVEEIKTIFKKAAAEKKWSGIVKVTEDQIVSSDVIGEPYGAVIDLSLIKVVGGNLVKILSWYDNEMGYVATLLRHIKAAVQSLK</sequence>
<dbReference type="CDD" id="cd18126">
    <property type="entry name" value="GAPDH_I_C"/>
    <property type="match status" value="1"/>
</dbReference>
<dbReference type="GO" id="GO:0016620">
    <property type="term" value="F:oxidoreductase activity, acting on the aldehyde or oxo group of donors, NAD or NADP as acceptor"/>
    <property type="evidence" value="ECO:0007669"/>
    <property type="project" value="InterPro"/>
</dbReference>
<comment type="similarity">
    <text evidence="1 7">Belongs to the glyceraldehyde-3-phosphate dehydrogenase family.</text>
</comment>
<organism evidence="9 10">
    <name type="scientific">Candidatus Jorgensenbacteria bacterium GW2011_GWA2_45_9</name>
    <dbReference type="NCBI Taxonomy" id="1618663"/>
    <lineage>
        <taxon>Bacteria</taxon>
        <taxon>Candidatus Joergenseniibacteriota</taxon>
    </lineage>
</organism>
<dbReference type="SMART" id="SM00846">
    <property type="entry name" value="Gp_dh_N"/>
    <property type="match status" value="1"/>
</dbReference>
<feature type="binding site" evidence="4">
    <location>
        <begin position="160"/>
        <end position="162"/>
    </location>
    <ligand>
        <name>D-glyceraldehyde 3-phosphate</name>
        <dbReference type="ChEBI" id="CHEBI:59776"/>
    </ligand>
</feature>
<dbReference type="SUPFAM" id="SSF51735">
    <property type="entry name" value="NAD(P)-binding Rossmann-fold domains"/>
    <property type="match status" value="1"/>
</dbReference>
<feature type="site" description="Activates thiol group during catalysis" evidence="6">
    <location>
        <position position="188"/>
    </location>
</feature>
<dbReference type="EMBL" id="LCLJ01000005">
    <property type="protein sequence ID" value="KKU15661.1"/>
    <property type="molecule type" value="Genomic_DNA"/>
</dbReference>
<dbReference type="FunFam" id="3.40.50.720:FF:000001">
    <property type="entry name" value="Glyceraldehyde-3-phosphate dehydrogenase"/>
    <property type="match status" value="1"/>
</dbReference>
<evidence type="ECO:0000256" key="7">
    <source>
        <dbReference type="RuleBase" id="RU000397"/>
    </source>
</evidence>
<feature type="binding site" evidence="4">
    <location>
        <position position="191"/>
    </location>
    <ligand>
        <name>D-glyceraldehyde 3-phosphate</name>
        <dbReference type="ChEBI" id="CHEBI:59776"/>
    </ligand>
</feature>
<dbReference type="InterPro" id="IPR020829">
    <property type="entry name" value="GlycerAld_3-P_DH_cat"/>
</dbReference>
<reference evidence="9 10" key="1">
    <citation type="journal article" date="2015" name="Nature">
        <title>rRNA introns, odd ribosomes, and small enigmatic genomes across a large radiation of phyla.</title>
        <authorList>
            <person name="Brown C.T."/>
            <person name="Hug L.A."/>
            <person name="Thomas B.C."/>
            <person name="Sharon I."/>
            <person name="Castelle C.J."/>
            <person name="Singh A."/>
            <person name="Wilkins M.J."/>
            <person name="Williams K.H."/>
            <person name="Banfield J.F."/>
        </authorList>
    </citation>
    <scope>NUCLEOTIDE SEQUENCE [LARGE SCALE GENOMIC DNA]</scope>
</reference>
<dbReference type="InterPro" id="IPR020828">
    <property type="entry name" value="GlycerAld_3-P_DH_NAD(P)-bd"/>
</dbReference>
<dbReference type="Gene3D" id="3.30.360.10">
    <property type="entry name" value="Dihydrodipicolinate Reductase, domain 2"/>
    <property type="match status" value="1"/>
</dbReference>
<evidence type="ECO:0000256" key="4">
    <source>
        <dbReference type="PIRSR" id="PIRSR000149-2"/>
    </source>
</evidence>
<feature type="binding site" evidence="5">
    <location>
        <position position="123"/>
    </location>
    <ligand>
        <name>NAD(+)</name>
        <dbReference type="ChEBI" id="CHEBI:57540"/>
    </ligand>
</feature>
<evidence type="ECO:0000256" key="6">
    <source>
        <dbReference type="PIRSR" id="PIRSR000149-4"/>
    </source>
</evidence>
<dbReference type="PANTHER" id="PTHR43148">
    <property type="entry name" value="GLYCERALDEHYDE-3-PHOSPHATE DEHYDROGENASE 2"/>
    <property type="match status" value="1"/>
</dbReference>